<gene>
    <name evidence="2" type="ORF">NQ314_009193</name>
</gene>
<evidence type="ECO:0000313" key="2">
    <source>
        <dbReference type="EMBL" id="KAJ8945518.1"/>
    </source>
</evidence>
<name>A0AAV8Y2A9_9CUCU</name>
<organism evidence="2 3">
    <name type="scientific">Rhamnusium bicolor</name>
    <dbReference type="NCBI Taxonomy" id="1586634"/>
    <lineage>
        <taxon>Eukaryota</taxon>
        <taxon>Metazoa</taxon>
        <taxon>Ecdysozoa</taxon>
        <taxon>Arthropoda</taxon>
        <taxon>Hexapoda</taxon>
        <taxon>Insecta</taxon>
        <taxon>Pterygota</taxon>
        <taxon>Neoptera</taxon>
        <taxon>Endopterygota</taxon>
        <taxon>Coleoptera</taxon>
        <taxon>Polyphaga</taxon>
        <taxon>Cucujiformia</taxon>
        <taxon>Chrysomeloidea</taxon>
        <taxon>Cerambycidae</taxon>
        <taxon>Lepturinae</taxon>
        <taxon>Rhagiini</taxon>
        <taxon>Rhamnusium</taxon>
    </lineage>
</organism>
<evidence type="ECO:0000256" key="1">
    <source>
        <dbReference type="SAM" id="MobiDB-lite"/>
    </source>
</evidence>
<dbReference type="AlphaFoldDB" id="A0AAV8Y2A9"/>
<feature type="compositionally biased region" description="Acidic residues" evidence="1">
    <location>
        <begin position="35"/>
        <end position="49"/>
    </location>
</feature>
<keyword evidence="3" id="KW-1185">Reference proteome</keyword>
<reference evidence="2" key="1">
    <citation type="journal article" date="2023" name="Insect Mol. Biol.">
        <title>Genome sequencing provides insights into the evolution of gene families encoding plant cell wall-degrading enzymes in longhorned beetles.</title>
        <authorList>
            <person name="Shin N.R."/>
            <person name="Okamura Y."/>
            <person name="Kirsch R."/>
            <person name="Pauchet Y."/>
        </authorList>
    </citation>
    <scope>NUCLEOTIDE SEQUENCE</scope>
    <source>
        <strain evidence="2">RBIC_L_NR</strain>
    </source>
</reference>
<accession>A0AAV8Y2A9</accession>
<evidence type="ECO:0000313" key="3">
    <source>
        <dbReference type="Proteomes" id="UP001162156"/>
    </source>
</evidence>
<comment type="caution">
    <text evidence="2">The sequence shown here is derived from an EMBL/GenBank/DDBJ whole genome shotgun (WGS) entry which is preliminary data.</text>
</comment>
<feature type="region of interest" description="Disordered" evidence="1">
    <location>
        <begin position="35"/>
        <end position="55"/>
    </location>
</feature>
<proteinExistence type="predicted"/>
<sequence>MDTYGRSTKYDDEAIDAIYDYEDDELENDYVEINEESSDTEQEFEPEDDFSQRSRESVFVGKVKKTVRKKHVPP</sequence>
<dbReference type="Proteomes" id="UP001162156">
    <property type="component" value="Unassembled WGS sequence"/>
</dbReference>
<dbReference type="EMBL" id="JANEYF010002505">
    <property type="protein sequence ID" value="KAJ8945518.1"/>
    <property type="molecule type" value="Genomic_DNA"/>
</dbReference>
<protein>
    <submittedName>
        <fullName evidence="2">Uncharacterized protein</fullName>
    </submittedName>
</protein>